<gene>
    <name evidence="2" type="ORF">Taro_035159</name>
</gene>
<accession>A0A843VTJ5</accession>
<feature type="compositionally biased region" description="Polar residues" evidence="1">
    <location>
        <begin position="70"/>
        <end position="89"/>
    </location>
</feature>
<protein>
    <submittedName>
        <fullName evidence="2">Uncharacterized protein</fullName>
    </submittedName>
</protein>
<keyword evidence="3" id="KW-1185">Reference proteome</keyword>
<name>A0A843VTJ5_COLES</name>
<reference evidence="2" key="1">
    <citation type="submission" date="2017-07" db="EMBL/GenBank/DDBJ databases">
        <title>Taro Niue Genome Assembly and Annotation.</title>
        <authorList>
            <person name="Atibalentja N."/>
            <person name="Keating K."/>
            <person name="Fields C.J."/>
        </authorList>
    </citation>
    <scope>NUCLEOTIDE SEQUENCE</scope>
    <source>
        <strain evidence="2">Niue_2</strain>
        <tissue evidence="2">Leaf</tissue>
    </source>
</reference>
<comment type="caution">
    <text evidence="2">The sequence shown here is derived from an EMBL/GenBank/DDBJ whole genome shotgun (WGS) entry which is preliminary data.</text>
</comment>
<feature type="compositionally biased region" description="Basic and acidic residues" evidence="1">
    <location>
        <begin position="52"/>
        <end position="62"/>
    </location>
</feature>
<sequence length="116" mass="13331">MNLPQFRTRWSLLVCMTASSSLQAPRRLRPQARNILLQVEEEVIISRGECHAEEEHQNEKRNLTTHKAIHNSQATQTPPKFPTEESTVEGSEKRRNNQNGEEEGMPYGLSTFMPRS</sequence>
<evidence type="ECO:0000313" key="3">
    <source>
        <dbReference type="Proteomes" id="UP000652761"/>
    </source>
</evidence>
<organism evidence="2 3">
    <name type="scientific">Colocasia esculenta</name>
    <name type="common">Wild taro</name>
    <name type="synonym">Arum esculentum</name>
    <dbReference type="NCBI Taxonomy" id="4460"/>
    <lineage>
        <taxon>Eukaryota</taxon>
        <taxon>Viridiplantae</taxon>
        <taxon>Streptophyta</taxon>
        <taxon>Embryophyta</taxon>
        <taxon>Tracheophyta</taxon>
        <taxon>Spermatophyta</taxon>
        <taxon>Magnoliopsida</taxon>
        <taxon>Liliopsida</taxon>
        <taxon>Araceae</taxon>
        <taxon>Aroideae</taxon>
        <taxon>Colocasieae</taxon>
        <taxon>Colocasia</taxon>
    </lineage>
</organism>
<proteinExistence type="predicted"/>
<evidence type="ECO:0000256" key="1">
    <source>
        <dbReference type="SAM" id="MobiDB-lite"/>
    </source>
</evidence>
<dbReference type="Proteomes" id="UP000652761">
    <property type="component" value="Unassembled WGS sequence"/>
</dbReference>
<feature type="region of interest" description="Disordered" evidence="1">
    <location>
        <begin position="52"/>
        <end position="116"/>
    </location>
</feature>
<evidence type="ECO:0000313" key="2">
    <source>
        <dbReference type="EMBL" id="MQM02393.1"/>
    </source>
</evidence>
<dbReference type="EMBL" id="NMUH01002849">
    <property type="protein sequence ID" value="MQM02393.1"/>
    <property type="molecule type" value="Genomic_DNA"/>
</dbReference>
<dbReference type="AlphaFoldDB" id="A0A843VTJ5"/>